<gene>
    <name evidence="1" type="ORF">AFL42_14910</name>
</gene>
<comment type="caution">
    <text evidence="1">The sequence shown here is derived from an EMBL/GenBank/DDBJ whole genome shotgun (WGS) entry which is preliminary data.</text>
</comment>
<dbReference type="RefSeq" id="WP_060669063.1">
    <property type="nucleotide sequence ID" value="NZ_JANKBL010000007.1"/>
</dbReference>
<dbReference type="EMBL" id="LGTK01000070">
    <property type="protein sequence ID" value="KPH71565.1"/>
    <property type="molecule type" value="Genomic_DNA"/>
</dbReference>
<evidence type="ECO:0000313" key="1">
    <source>
        <dbReference type="EMBL" id="KPH71565.1"/>
    </source>
</evidence>
<accession>A0ABR5MGC0</accession>
<reference evidence="1 2" key="1">
    <citation type="submission" date="2015-07" db="EMBL/GenBank/DDBJ databases">
        <title>High-quality draft genome sequence of Oceanobacillus caeni HM6, a bacillus isolated from a human feces.</title>
        <authorList>
            <person name="Kumar J."/>
            <person name="Verma M.K."/>
            <person name="Pandey R."/>
            <person name="Bhambi M."/>
            <person name="Chauhan N."/>
        </authorList>
    </citation>
    <scope>NUCLEOTIDE SEQUENCE [LARGE SCALE GENOMIC DNA]</scope>
    <source>
        <strain evidence="1 2">HM6</strain>
    </source>
</reference>
<keyword evidence="2" id="KW-1185">Reference proteome</keyword>
<protein>
    <submittedName>
        <fullName evidence="1">Uncharacterized protein</fullName>
    </submittedName>
</protein>
<dbReference type="Proteomes" id="UP000037854">
    <property type="component" value="Unassembled WGS sequence"/>
</dbReference>
<name>A0ABR5MGC0_9BACI</name>
<sequence>MVVKEVDIFLGVHSKSDKMDYDGAVTKLSHFAAKYPYPSNRYKEGYVTKKESLDMRVVIDF</sequence>
<evidence type="ECO:0000313" key="2">
    <source>
        <dbReference type="Proteomes" id="UP000037854"/>
    </source>
</evidence>
<proteinExistence type="predicted"/>
<organism evidence="1 2">
    <name type="scientific">Oceanobacillus caeni</name>
    <dbReference type="NCBI Taxonomy" id="405946"/>
    <lineage>
        <taxon>Bacteria</taxon>
        <taxon>Bacillati</taxon>
        <taxon>Bacillota</taxon>
        <taxon>Bacilli</taxon>
        <taxon>Bacillales</taxon>
        <taxon>Bacillaceae</taxon>
        <taxon>Oceanobacillus</taxon>
    </lineage>
</organism>